<dbReference type="Proteomes" id="UP001164539">
    <property type="component" value="Chromosome 14"/>
</dbReference>
<keyword evidence="2" id="KW-1185">Reference proteome</keyword>
<proteinExistence type="predicted"/>
<protein>
    <submittedName>
        <fullName evidence="1">Transcription factor bHLH96-like</fullName>
    </submittedName>
</protein>
<evidence type="ECO:0000313" key="2">
    <source>
        <dbReference type="Proteomes" id="UP001164539"/>
    </source>
</evidence>
<organism evidence="1 2">
    <name type="scientific">Melia azedarach</name>
    <name type="common">Chinaberry tree</name>
    <dbReference type="NCBI Taxonomy" id="155640"/>
    <lineage>
        <taxon>Eukaryota</taxon>
        <taxon>Viridiplantae</taxon>
        <taxon>Streptophyta</taxon>
        <taxon>Embryophyta</taxon>
        <taxon>Tracheophyta</taxon>
        <taxon>Spermatophyta</taxon>
        <taxon>Magnoliopsida</taxon>
        <taxon>eudicotyledons</taxon>
        <taxon>Gunneridae</taxon>
        <taxon>Pentapetalae</taxon>
        <taxon>rosids</taxon>
        <taxon>malvids</taxon>
        <taxon>Sapindales</taxon>
        <taxon>Meliaceae</taxon>
        <taxon>Melia</taxon>
    </lineage>
</organism>
<sequence>MALEAVVYPQDPFTCAYKDIYSFGGGAWVYDSCFQEYDKPLLDNNNIEQGLHANWDSPSSPSVMQHAKDWGHSSSSEACTGAADQSLSGGVVFSSMKPPAAAATTTTGGKRKRRRTKSSKNKEEIENQRMTHIAVERNRRKQMNEYLAVLRSLMPPCYVQRGDQASIIGGSINFVKELEQLLQSMEAQKRNTQQHSDNGLSSPFSDFFTFPQYSTCATQNNNSFPVENDSNTSENVADIEVNMAESHANIKILTKKRPRQLLKMVAGFQNLRLSILHLNVTTIDQTVLYSVSVKVEEGCQLNTVDEIAAAVHQILLKIQEEAAFCSN</sequence>
<comment type="caution">
    <text evidence="1">The sequence shown here is derived from an EMBL/GenBank/DDBJ whole genome shotgun (WGS) entry which is preliminary data.</text>
</comment>
<gene>
    <name evidence="1" type="ORF">OWV82_024646</name>
</gene>
<dbReference type="EMBL" id="CM051407">
    <property type="protein sequence ID" value="KAJ4701394.1"/>
    <property type="molecule type" value="Genomic_DNA"/>
</dbReference>
<accession>A0ACC1WR02</accession>
<evidence type="ECO:0000313" key="1">
    <source>
        <dbReference type="EMBL" id="KAJ4701394.1"/>
    </source>
</evidence>
<name>A0ACC1WR02_MELAZ</name>
<reference evidence="1 2" key="1">
    <citation type="journal article" date="2023" name="Science">
        <title>Complex scaffold remodeling in plant triterpene biosynthesis.</title>
        <authorList>
            <person name="De La Pena R."/>
            <person name="Hodgson H."/>
            <person name="Liu J.C."/>
            <person name="Stephenson M.J."/>
            <person name="Martin A.C."/>
            <person name="Owen C."/>
            <person name="Harkess A."/>
            <person name="Leebens-Mack J."/>
            <person name="Jimenez L.E."/>
            <person name="Osbourn A."/>
            <person name="Sattely E.S."/>
        </authorList>
    </citation>
    <scope>NUCLEOTIDE SEQUENCE [LARGE SCALE GENOMIC DNA]</scope>
    <source>
        <strain evidence="2">cv. JPN11</strain>
        <tissue evidence="1">Leaf</tissue>
    </source>
</reference>